<comment type="catalytic activity">
    <reaction evidence="1">
        <text>D-threo-isocitrate + NAD(+) = 2-oxoglutarate + CO2 + NADH</text>
        <dbReference type="Rhea" id="RHEA:23632"/>
        <dbReference type="ChEBI" id="CHEBI:15562"/>
        <dbReference type="ChEBI" id="CHEBI:16526"/>
        <dbReference type="ChEBI" id="CHEBI:16810"/>
        <dbReference type="ChEBI" id="CHEBI:57540"/>
        <dbReference type="ChEBI" id="CHEBI:57945"/>
        <dbReference type="EC" id="1.1.1.41"/>
    </reaction>
</comment>
<dbReference type="InterPro" id="IPR024084">
    <property type="entry name" value="IsoPropMal-DH-like_dom"/>
</dbReference>
<dbReference type="FunFam" id="3.40.718.10:FF:000003">
    <property type="entry name" value="Isocitrate dehydrogenase [NAD] subunit, mitochondrial"/>
    <property type="match status" value="1"/>
</dbReference>
<comment type="similarity">
    <text evidence="4">Belongs to the isocitrate and isopropylmalate dehydrogenases family.</text>
</comment>
<dbReference type="NCBIfam" id="TIGR00175">
    <property type="entry name" value="mito_nad_idh"/>
    <property type="match status" value="1"/>
</dbReference>
<proteinExistence type="inferred from homology"/>
<dbReference type="Pfam" id="PF00180">
    <property type="entry name" value="Iso_dh"/>
    <property type="match status" value="1"/>
</dbReference>
<reference evidence="16 17" key="1">
    <citation type="journal article" date="2015" name="Fungal Genet. Biol.">
        <title>Evolution of novel wood decay mechanisms in Agaricales revealed by the genome sequences of Fistulina hepatica and Cylindrobasidium torrendii.</title>
        <authorList>
            <person name="Floudas D."/>
            <person name="Held B.W."/>
            <person name="Riley R."/>
            <person name="Nagy L.G."/>
            <person name="Koehler G."/>
            <person name="Ransdell A.S."/>
            <person name="Younus H."/>
            <person name="Chow J."/>
            <person name="Chiniquy J."/>
            <person name="Lipzen A."/>
            <person name="Tritt A."/>
            <person name="Sun H."/>
            <person name="Haridas S."/>
            <person name="LaButti K."/>
            <person name="Ohm R.A."/>
            <person name="Kues U."/>
            <person name="Blanchette R.A."/>
            <person name="Grigoriev I.V."/>
            <person name="Minto R.E."/>
            <person name="Hibbett D.S."/>
        </authorList>
    </citation>
    <scope>NUCLEOTIDE SEQUENCE [LARGE SCALE GENOMIC DNA]</scope>
    <source>
        <strain evidence="16 17">FP15055 ss-10</strain>
    </source>
</reference>
<dbReference type="SUPFAM" id="SSF53659">
    <property type="entry name" value="Isocitrate/Isopropylmalate dehydrogenase-like"/>
    <property type="match status" value="1"/>
</dbReference>
<organism evidence="16 17">
    <name type="scientific">Cylindrobasidium torrendii FP15055 ss-10</name>
    <dbReference type="NCBI Taxonomy" id="1314674"/>
    <lineage>
        <taxon>Eukaryota</taxon>
        <taxon>Fungi</taxon>
        <taxon>Dikarya</taxon>
        <taxon>Basidiomycota</taxon>
        <taxon>Agaricomycotina</taxon>
        <taxon>Agaricomycetes</taxon>
        <taxon>Agaricomycetidae</taxon>
        <taxon>Agaricales</taxon>
        <taxon>Marasmiineae</taxon>
        <taxon>Physalacriaceae</taxon>
        <taxon>Cylindrobasidium</taxon>
    </lineage>
</organism>
<evidence type="ECO:0000256" key="2">
    <source>
        <dbReference type="ARBA" id="ARBA00001936"/>
    </source>
</evidence>
<accession>A0A0D7BUG1</accession>
<keyword evidence="10" id="KW-0560">Oxidoreductase</keyword>
<evidence type="ECO:0000256" key="3">
    <source>
        <dbReference type="ARBA" id="ARBA00001946"/>
    </source>
</evidence>
<dbReference type="GO" id="GO:0000287">
    <property type="term" value="F:magnesium ion binding"/>
    <property type="evidence" value="ECO:0007669"/>
    <property type="project" value="InterPro"/>
</dbReference>
<keyword evidence="17" id="KW-1185">Reference proteome</keyword>
<dbReference type="InterPro" id="IPR019818">
    <property type="entry name" value="IsoCit/isopropylmalate_DH_CS"/>
</dbReference>
<dbReference type="GO" id="GO:0005739">
    <property type="term" value="C:mitochondrion"/>
    <property type="evidence" value="ECO:0007669"/>
    <property type="project" value="TreeGrafter"/>
</dbReference>
<evidence type="ECO:0000256" key="4">
    <source>
        <dbReference type="ARBA" id="ARBA00007769"/>
    </source>
</evidence>
<dbReference type="EMBL" id="KN880432">
    <property type="protein sequence ID" value="KIY74062.1"/>
    <property type="molecule type" value="Genomic_DNA"/>
</dbReference>
<dbReference type="GO" id="GO:0004449">
    <property type="term" value="F:isocitrate dehydrogenase (NAD+) activity"/>
    <property type="evidence" value="ECO:0007669"/>
    <property type="project" value="UniProtKB-EC"/>
</dbReference>
<dbReference type="EC" id="1.1.1.41" evidence="6"/>
<evidence type="ECO:0000256" key="9">
    <source>
        <dbReference type="ARBA" id="ARBA00022946"/>
    </source>
</evidence>
<evidence type="ECO:0000256" key="8">
    <source>
        <dbReference type="ARBA" id="ARBA00022842"/>
    </source>
</evidence>
<dbReference type="GO" id="GO:0051287">
    <property type="term" value="F:NAD binding"/>
    <property type="evidence" value="ECO:0007669"/>
    <property type="project" value="InterPro"/>
</dbReference>
<evidence type="ECO:0000256" key="10">
    <source>
        <dbReference type="ARBA" id="ARBA00023002"/>
    </source>
</evidence>
<dbReference type="OrthoDB" id="10261637at2759"/>
<comment type="cofactor">
    <cofactor evidence="2">
        <name>Mn(2+)</name>
        <dbReference type="ChEBI" id="CHEBI:29035"/>
    </cofactor>
</comment>
<dbReference type="STRING" id="1314674.A0A0D7BUG1"/>
<feature type="domain" description="Isopropylmalate dehydrogenase-like" evidence="15">
    <location>
        <begin position="44"/>
        <end position="369"/>
    </location>
</feature>
<keyword evidence="9" id="KW-0809">Transit peptide</keyword>
<evidence type="ECO:0000256" key="13">
    <source>
        <dbReference type="ARBA" id="ARBA00030683"/>
    </source>
</evidence>
<comment type="cofactor">
    <cofactor evidence="3">
        <name>Mg(2+)</name>
        <dbReference type="ChEBI" id="CHEBI:18420"/>
    </cofactor>
</comment>
<dbReference type="Proteomes" id="UP000054007">
    <property type="component" value="Unassembled WGS sequence"/>
</dbReference>
<dbReference type="GO" id="GO:0006102">
    <property type="term" value="P:isocitrate metabolic process"/>
    <property type="evidence" value="ECO:0007669"/>
    <property type="project" value="TreeGrafter"/>
</dbReference>
<dbReference type="GO" id="GO:0006099">
    <property type="term" value="P:tricarboxylic acid cycle"/>
    <property type="evidence" value="ECO:0007669"/>
    <property type="project" value="InterPro"/>
</dbReference>
<evidence type="ECO:0000256" key="11">
    <source>
        <dbReference type="ARBA" id="ARBA00023027"/>
    </source>
</evidence>
<evidence type="ECO:0000256" key="7">
    <source>
        <dbReference type="ARBA" id="ARBA00022723"/>
    </source>
</evidence>
<dbReference type="InterPro" id="IPR004434">
    <property type="entry name" value="Isocitrate_DH_NAD"/>
</dbReference>
<name>A0A0D7BUG1_9AGAR</name>
<keyword evidence="8" id="KW-0460">Magnesium</keyword>
<dbReference type="PROSITE" id="PS00470">
    <property type="entry name" value="IDH_IMDH"/>
    <property type="match status" value="1"/>
</dbReference>
<dbReference type="SMART" id="SM01329">
    <property type="entry name" value="Iso_dh"/>
    <property type="match status" value="1"/>
</dbReference>
<dbReference type="Gene3D" id="3.40.718.10">
    <property type="entry name" value="Isopropylmalate Dehydrogenase"/>
    <property type="match status" value="1"/>
</dbReference>
<dbReference type="PANTHER" id="PTHR11835">
    <property type="entry name" value="DECARBOXYLATING DEHYDROGENASES-ISOCITRATE, ISOPROPYLMALATE, TARTRATE"/>
    <property type="match status" value="1"/>
</dbReference>
<keyword evidence="11" id="KW-0520">NAD</keyword>
<evidence type="ECO:0000259" key="15">
    <source>
        <dbReference type="SMART" id="SM01329"/>
    </source>
</evidence>
<dbReference type="AlphaFoldDB" id="A0A0D7BUG1"/>
<evidence type="ECO:0000256" key="5">
    <source>
        <dbReference type="ARBA" id="ARBA00011567"/>
    </source>
</evidence>
<evidence type="ECO:0000256" key="1">
    <source>
        <dbReference type="ARBA" id="ARBA00000837"/>
    </source>
</evidence>
<evidence type="ECO:0000256" key="6">
    <source>
        <dbReference type="ARBA" id="ARBA00013012"/>
    </source>
</evidence>
<sequence>MLASRSLSGATKRALKRPQAFRTYAAAAPTAAFAGQKGSNGKYTVTLVPGDGIGPEISESVKAIYSAANVPIQWEEVSVTPILKGGKTVIPDAAIQSVKKNTVALKGPLATPIGKGHVSLNLTLRRTFNLFANVRPCVSIKGFKTPYDDVNTVLIRENTEGEYSGIEHEIVDGVVQSIKLITWDASERVARYAFHYAQSQGRPRVTAVHKANIMKMSDGMFLSACREVSKEFPDIKYDEDLLDRVCLQITQNPAPYSDRVMVMPNLYGDILSDMCAGLIGGLGLTPSGNIGRDASIFEAVHGSAPDIAGKGLANPTALLLSSMMMLRHMNLGEYANTIEKATLATIAEGKTITGDLGGKSSTQEYTNAIISRI</sequence>
<evidence type="ECO:0000256" key="14">
    <source>
        <dbReference type="ARBA" id="ARBA00072026"/>
    </source>
</evidence>
<protein>
    <recommendedName>
        <fullName evidence="14">Isocitrate dehydrogenase [NAD] subunit 2, mitochondrial</fullName>
        <ecNumber evidence="6">1.1.1.41</ecNumber>
    </recommendedName>
    <alternativeName>
        <fullName evidence="13">Isocitric dehydrogenase</fullName>
    </alternativeName>
    <alternativeName>
        <fullName evidence="12">NAD(+)-specific ICDH</fullName>
    </alternativeName>
</protein>
<dbReference type="PANTHER" id="PTHR11835:SF34">
    <property type="entry name" value="ISOCITRATE DEHYDROGENASE [NAD] SUBUNIT ALPHA, MITOCHONDRIAL"/>
    <property type="match status" value="1"/>
</dbReference>
<gene>
    <name evidence="16" type="ORF">CYLTODRAFT_433810</name>
</gene>
<comment type="subunit">
    <text evidence="5">Octamer of two non-identical subunits IDH1 and IDH2.</text>
</comment>
<evidence type="ECO:0000256" key="12">
    <source>
        <dbReference type="ARBA" id="ARBA00030631"/>
    </source>
</evidence>
<keyword evidence="7" id="KW-0479">Metal-binding</keyword>
<evidence type="ECO:0000313" key="16">
    <source>
        <dbReference type="EMBL" id="KIY74062.1"/>
    </source>
</evidence>
<evidence type="ECO:0000313" key="17">
    <source>
        <dbReference type="Proteomes" id="UP000054007"/>
    </source>
</evidence>